<dbReference type="PANTHER" id="PTHR24082">
    <property type="entry name" value="NUCLEAR HORMONE RECEPTOR"/>
    <property type="match status" value="1"/>
</dbReference>
<dbReference type="AlphaFoldDB" id="A0AAD5PWF4"/>
<feature type="domain" description="NR LBD" evidence="11">
    <location>
        <begin position="359"/>
        <end position="574"/>
    </location>
</feature>
<evidence type="ECO:0000256" key="6">
    <source>
        <dbReference type="ARBA" id="ARBA00023163"/>
    </source>
</evidence>
<feature type="compositionally biased region" description="Polar residues" evidence="9">
    <location>
        <begin position="15"/>
        <end position="24"/>
    </location>
</feature>
<dbReference type="GO" id="GO:0004879">
    <property type="term" value="F:nuclear receptor activity"/>
    <property type="evidence" value="ECO:0007669"/>
    <property type="project" value="TreeGrafter"/>
</dbReference>
<dbReference type="Gene3D" id="3.30.50.10">
    <property type="entry name" value="Erythroid Transcription Factor GATA-1, subunit A"/>
    <property type="match status" value="1"/>
</dbReference>
<reference evidence="12 13" key="1">
    <citation type="submission" date="2022-05" db="EMBL/GenBank/DDBJ databases">
        <title>A multi-omics perspective on studying reproductive biology in Daphnia sinensis.</title>
        <authorList>
            <person name="Jia J."/>
        </authorList>
    </citation>
    <scope>NUCLEOTIDE SEQUENCE [LARGE SCALE GENOMIC DNA]</scope>
    <source>
        <strain evidence="12 13">WSL</strain>
    </source>
</reference>
<name>A0AAD5PWF4_9CRUS</name>
<sequence>MEFIAEAMHASIDLTQTTSQDNVNTSSPRPSSSLSSASSTLAASYQLHPRLDANHTAFYRPSAEHQSAVFKPHYSLPSLERPFSQPTSGAGVENHYDNLITNGMRVMHFIDHHPCNAFQQQQCPNVQLTEGSVAYPTGYHQAVGVTTSEPCPAMGVSSTSSSFTPCATVPQPAYYNNSNSNNCSTSSVGFQPYQSQLHQSLSYQTQLCQSQQSDESKAVKRKNSDEGDASTDEDTYNTLEMPPCSVCGDVSCGIHYGVVACEGCKGFFRRANLRNPEDAVFTCFNNSNCVVNRLTRNKCRACRLRRCYEVGMVYGDAYESYKKRRRNRQLLQTPSTSMHRPPSIPPTDVLEWMGFIAAAQSATFTTVSEIFTSRYAAVLSLGPDQLWPPGGDLSKRGFQAIQHFAHSLPFVAILPPELRTHLLETNALDAMILRVTFRFCPERESFLFPPGAEVTLSCLSSTLLGSVTTSRLANLGRLILRLGIGTDELAFLSTLALLSPDTLGSGFLPSHVNMLRDIVDKVLLAFHCFVQQRWSTRPFLIAKLIALLSDIRALQNSVALQAWLEPAGTSSRNI</sequence>
<evidence type="ECO:0000256" key="5">
    <source>
        <dbReference type="ARBA" id="ARBA00023125"/>
    </source>
</evidence>
<feature type="region of interest" description="Disordered" evidence="9">
    <location>
        <begin position="213"/>
        <end position="235"/>
    </location>
</feature>
<evidence type="ECO:0000256" key="7">
    <source>
        <dbReference type="ARBA" id="ARBA00023170"/>
    </source>
</evidence>
<evidence type="ECO:0000313" key="13">
    <source>
        <dbReference type="Proteomes" id="UP000820818"/>
    </source>
</evidence>
<dbReference type="Gene3D" id="1.10.565.10">
    <property type="entry name" value="Retinoid X Receptor"/>
    <property type="match status" value="1"/>
</dbReference>
<dbReference type="PROSITE" id="PS51030">
    <property type="entry name" value="NUCLEAR_REC_DBD_2"/>
    <property type="match status" value="1"/>
</dbReference>
<dbReference type="PROSITE" id="PS51843">
    <property type="entry name" value="NR_LBD"/>
    <property type="match status" value="1"/>
</dbReference>
<gene>
    <name evidence="12" type="ORF">GHT06_011648</name>
</gene>
<dbReference type="InterPro" id="IPR000536">
    <property type="entry name" value="Nucl_hrmn_rcpt_lig-bd"/>
</dbReference>
<dbReference type="PROSITE" id="PS00031">
    <property type="entry name" value="NUCLEAR_REC_DBD_1"/>
    <property type="match status" value="1"/>
</dbReference>
<feature type="compositionally biased region" description="Acidic residues" evidence="9">
    <location>
        <begin position="226"/>
        <end position="235"/>
    </location>
</feature>
<dbReference type="SMART" id="SM00430">
    <property type="entry name" value="HOLI"/>
    <property type="match status" value="1"/>
</dbReference>
<comment type="caution">
    <text evidence="12">The sequence shown here is derived from an EMBL/GenBank/DDBJ whole genome shotgun (WGS) entry which is preliminary data.</text>
</comment>
<dbReference type="InterPro" id="IPR001628">
    <property type="entry name" value="Znf_hrmn_rcpt"/>
</dbReference>
<evidence type="ECO:0000256" key="4">
    <source>
        <dbReference type="ARBA" id="ARBA00023015"/>
    </source>
</evidence>
<evidence type="ECO:0000256" key="9">
    <source>
        <dbReference type="SAM" id="MobiDB-lite"/>
    </source>
</evidence>
<dbReference type="SMART" id="SM00399">
    <property type="entry name" value="ZnF_C4"/>
    <property type="match status" value="1"/>
</dbReference>
<keyword evidence="13" id="KW-1185">Reference proteome</keyword>
<dbReference type="InterPro" id="IPR050234">
    <property type="entry name" value="Nuclear_hormone_rcpt_NR1"/>
</dbReference>
<evidence type="ECO:0000256" key="1">
    <source>
        <dbReference type="ARBA" id="ARBA00022723"/>
    </source>
</evidence>
<keyword evidence="7" id="KW-0675">Receptor</keyword>
<evidence type="ECO:0008006" key="14">
    <source>
        <dbReference type="Google" id="ProtNLM"/>
    </source>
</evidence>
<dbReference type="Pfam" id="PF00105">
    <property type="entry name" value="zf-C4"/>
    <property type="match status" value="1"/>
</dbReference>
<proteinExistence type="predicted"/>
<keyword evidence="5" id="KW-0238">DNA-binding</keyword>
<evidence type="ECO:0000256" key="2">
    <source>
        <dbReference type="ARBA" id="ARBA00022771"/>
    </source>
</evidence>
<dbReference type="GO" id="GO:0000978">
    <property type="term" value="F:RNA polymerase II cis-regulatory region sequence-specific DNA binding"/>
    <property type="evidence" value="ECO:0007669"/>
    <property type="project" value="TreeGrafter"/>
</dbReference>
<keyword evidence="8" id="KW-0539">Nucleus</keyword>
<feature type="domain" description="Nuclear receptor" evidence="10">
    <location>
        <begin position="241"/>
        <end position="319"/>
    </location>
</feature>
<dbReference type="InterPro" id="IPR013088">
    <property type="entry name" value="Znf_NHR/GATA"/>
</dbReference>
<evidence type="ECO:0000313" key="12">
    <source>
        <dbReference type="EMBL" id="KAI9560698.1"/>
    </source>
</evidence>
<dbReference type="PANTHER" id="PTHR24082:SF283">
    <property type="entry name" value="NUCLEAR HORMONE RECEPTOR HR96"/>
    <property type="match status" value="1"/>
</dbReference>
<dbReference type="GO" id="GO:0045944">
    <property type="term" value="P:positive regulation of transcription by RNA polymerase II"/>
    <property type="evidence" value="ECO:0007669"/>
    <property type="project" value="TreeGrafter"/>
</dbReference>
<dbReference type="EMBL" id="WJBH02000003">
    <property type="protein sequence ID" value="KAI9560698.1"/>
    <property type="molecule type" value="Genomic_DNA"/>
</dbReference>
<dbReference type="PRINTS" id="PR00047">
    <property type="entry name" value="STROIDFINGER"/>
</dbReference>
<dbReference type="CDD" id="cd06916">
    <property type="entry name" value="NR_DBD_like"/>
    <property type="match status" value="1"/>
</dbReference>
<feature type="region of interest" description="Disordered" evidence="9">
    <location>
        <begin position="15"/>
        <end position="38"/>
    </location>
</feature>
<feature type="compositionally biased region" description="Basic and acidic residues" evidence="9">
    <location>
        <begin position="214"/>
        <end position="225"/>
    </location>
</feature>
<dbReference type="GO" id="GO:0000122">
    <property type="term" value="P:negative regulation of transcription by RNA polymerase II"/>
    <property type="evidence" value="ECO:0007669"/>
    <property type="project" value="TreeGrafter"/>
</dbReference>
<protein>
    <recommendedName>
        <fullName evidence="14">Nuclear receptor subfamily 4 group A member</fullName>
    </recommendedName>
</protein>
<feature type="compositionally biased region" description="Low complexity" evidence="9">
    <location>
        <begin position="25"/>
        <end position="38"/>
    </location>
</feature>
<keyword evidence="6" id="KW-0804">Transcription</keyword>
<organism evidence="12 13">
    <name type="scientific">Daphnia sinensis</name>
    <dbReference type="NCBI Taxonomy" id="1820382"/>
    <lineage>
        <taxon>Eukaryota</taxon>
        <taxon>Metazoa</taxon>
        <taxon>Ecdysozoa</taxon>
        <taxon>Arthropoda</taxon>
        <taxon>Crustacea</taxon>
        <taxon>Branchiopoda</taxon>
        <taxon>Diplostraca</taxon>
        <taxon>Cladocera</taxon>
        <taxon>Anomopoda</taxon>
        <taxon>Daphniidae</taxon>
        <taxon>Daphnia</taxon>
        <taxon>Daphnia similis group</taxon>
    </lineage>
</organism>
<keyword evidence="1" id="KW-0479">Metal-binding</keyword>
<evidence type="ECO:0000259" key="10">
    <source>
        <dbReference type="PROSITE" id="PS51030"/>
    </source>
</evidence>
<keyword evidence="2" id="KW-0863">Zinc-finger</keyword>
<dbReference type="InterPro" id="IPR035500">
    <property type="entry name" value="NHR-like_dom_sf"/>
</dbReference>
<keyword evidence="4" id="KW-0805">Transcription regulation</keyword>
<dbReference type="GO" id="GO:0030154">
    <property type="term" value="P:cell differentiation"/>
    <property type="evidence" value="ECO:0007669"/>
    <property type="project" value="TreeGrafter"/>
</dbReference>
<evidence type="ECO:0000256" key="3">
    <source>
        <dbReference type="ARBA" id="ARBA00022833"/>
    </source>
</evidence>
<evidence type="ECO:0000256" key="8">
    <source>
        <dbReference type="ARBA" id="ARBA00023242"/>
    </source>
</evidence>
<dbReference type="Proteomes" id="UP000820818">
    <property type="component" value="Linkage Group LG3"/>
</dbReference>
<dbReference type="SUPFAM" id="SSF48508">
    <property type="entry name" value="Nuclear receptor ligand-binding domain"/>
    <property type="match status" value="1"/>
</dbReference>
<dbReference type="GO" id="GO:0008270">
    <property type="term" value="F:zinc ion binding"/>
    <property type="evidence" value="ECO:0007669"/>
    <property type="project" value="UniProtKB-KW"/>
</dbReference>
<dbReference type="SUPFAM" id="SSF57716">
    <property type="entry name" value="Glucocorticoid receptor-like (DNA-binding domain)"/>
    <property type="match status" value="1"/>
</dbReference>
<keyword evidence="3" id="KW-0862">Zinc</keyword>
<evidence type="ECO:0000259" key="11">
    <source>
        <dbReference type="PROSITE" id="PS51843"/>
    </source>
</evidence>
<accession>A0AAD5PWF4</accession>